<dbReference type="EMBL" id="BPLF01000003">
    <property type="protein sequence ID" value="GIX64840.1"/>
    <property type="molecule type" value="Genomic_DNA"/>
</dbReference>
<name>A0AAV4LY56_BABCB</name>
<feature type="compositionally biased region" description="Basic and acidic residues" evidence="1">
    <location>
        <begin position="244"/>
        <end position="253"/>
    </location>
</feature>
<accession>A0AAV4LY56</accession>
<comment type="caution">
    <text evidence="2">The sequence shown here is derived from an EMBL/GenBank/DDBJ whole genome shotgun (WGS) entry which is preliminary data.</text>
</comment>
<dbReference type="GeneID" id="94196321"/>
<gene>
    <name evidence="2" type="ORF">BcabD6B2_42750</name>
</gene>
<evidence type="ECO:0000313" key="2">
    <source>
        <dbReference type="EMBL" id="GIX64840.1"/>
    </source>
</evidence>
<evidence type="ECO:0000313" key="3">
    <source>
        <dbReference type="Proteomes" id="UP001497744"/>
    </source>
</evidence>
<dbReference type="Proteomes" id="UP001497744">
    <property type="component" value="Unassembled WGS sequence"/>
</dbReference>
<feature type="region of interest" description="Disordered" evidence="1">
    <location>
        <begin position="230"/>
        <end position="253"/>
    </location>
</feature>
<keyword evidence="3" id="KW-1185">Reference proteome</keyword>
<reference evidence="2 3" key="1">
    <citation type="submission" date="2021-06" db="EMBL/GenBank/DDBJ databases">
        <title>Genome sequence of Babesia caballi.</title>
        <authorList>
            <person name="Yamagishi J."/>
            <person name="Kidaka T."/>
            <person name="Ochi A."/>
        </authorList>
    </citation>
    <scope>NUCLEOTIDE SEQUENCE [LARGE SCALE GENOMIC DNA]</scope>
    <source>
        <strain evidence="2">USDA-D6B2</strain>
    </source>
</reference>
<sequence>MADPGEGCAASDADFVAGLEVEEVLGEQFTRDIEFLELKAIEIDRCHTQRALQLTESARKVMLPGNLQYVRMCKALDAQRLLLIYGRSDEMPFRVDLEQRGIQIHAVHTVKVPRYSPSTVEQYQQWSKYWPLKFLKPSVTPVRITRLVVYATGEKLKLRFPQLYVTWEILDYDAPAALRVEFLNGAKKRYAQLAVAIRWFSYIIEGYSKPEREKLVAEWQFNAKLEPWPETLAPTLGDGQGRGQGDDGRTTSE</sequence>
<dbReference type="RefSeq" id="XP_067716909.1">
    <property type="nucleotide sequence ID" value="XM_067860808.1"/>
</dbReference>
<organism evidence="2 3">
    <name type="scientific">Babesia caballi</name>
    <dbReference type="NCBI Taxonomy" id="5871"/>
    <lineage>
        <taxon>Eukaryota</taxon>
        <taxon>Sar</taxon>
        <taxon>Alveolata</taxon>
        <taxon>Apicomplexa</taxon>
        <taxon>Aconoidasida</taxon>
        <taxon>Piroplasmida</taxon>
        <taxon>Babesiidae</taxon>
        <taxon>Babesia</taxon>
    </lineage>
</organism>
<protein>
    <submittedName>
        <fullName evidence="2">tRNA-specific adenosine deaminase-like protein 3</fullName>
    </submittedName>
</protein>
<evidence type="ECO:0000256" key="1">
    <source>
        <dbReference type="SAM" id="MobiDB-lite"/>
    </source>
</evidence>
<proteinExistence type="predicted"/>
<dbReference type="AlphaFoldDB" id="A0AAV4LY56"/>